<keyword evidence="1" id="KW-0732">Signal</keyword>
<evidence type="ECO:0000313" key="3">
    <source>
        <dbReference type="Proteomes" id="UP001589733"/>
    </source>
</evidence>
<sequence>MKKMLSLTLLLAAIGSGAQAATLAQNMPAGALLTLESKNAGGAIDRLFGLATQVMGGMSEDSEMEEMRQTLAGVQQLLKGSLGKEGALGVFTVGAPGKPFDLHVLAASRTDEMSNEVLGQMLPDKPGAKVGLYSFSRQGRLFVGQSQGLVYMSSNKTLLMNYLGRLSGNAAPRLLNSAAYTAPTQAKGAQELSFFVNFSAAAKVARSQFARIFLPRLLSPIVDAVDTLGQYSAGFTTTAAGMTGQSAHAVNLEGKDKPLTRILTSTTNFEVQNIIPATAETVMASACAPEGNAYAARWLTRIDLLDPVGFLTDSQLASHLERSAQYLGNECAQVGLEGAQAAGLDAANPLSALDYNVTYQRVSNQDAAEAHMPEYAAAVNTALEGVAKSLGDLVKNADLSDLPDMGGMTELPSGAQAGALAAAVDSVGNMTELLGKLKMVYGFRGGYLITAYSQAALDAALDEDAPSLAEDADFKAAKLKAQASAGWQYARNTDDVTEEQVMGVFTNALPKEQMNSEIAGMFKPVGSVLTDLINRYDGRTSQSSVSGNLIVSKSNVKFSW</sequence>
<name>A0ABV6AUJ0_9DEIO</name>
<feature type="signal peptide" evidence="1">
    <location>
        <begin position="1"/>
        <end position="20"/>
    </location>
</feature>
<evidence type="ECO:0000256" key="1">
    <source>
        <dbReference type="SAM" id="SignalP"/>
    </source>
</evidence>
<keyword evidence="3" id="KW-1185">Reference proteome</keyword>
<proteinExistence type="predicted"/>
<gene>
    <name evidence="2" type="ORF">ACFFLM_01510</name>
</gene>
<dbReference type="EMBL" id="JBHLYR010000008">
    <property type="protein sequence ID" value="MFB9990667.1"/>
    <property type="molecule type" value="Genomic_DNA"/>
</dbReference>
<comment type="caution">
    <text evidence="2">The sequence shown here is derived from an EMBL/GenBank/DDBJ whole genome shotgun (WGS) entry which is preliminary data.</text>
</comment>
<protein>
    <submittedName>
        <fullName evidence="2">Uncharacterized protein</fullName>
    </submittedName>
</protein>
<reference evidence="2 3" key="1">
    <citation type="submission" date="2024-09" db="EMBL/GenBank/DDBJ databases">
        <authorList>
            <person name="Sun Q."/>
            <person name="Mori K."/>
        </authorList>
    </citation>
    <scope>NUCLEOTIDE SEQUENCE [LARGE SCALE GENOMIC DNA]</scope>
    <source>
        <strain evidence="2 3">JCM 13503</strain>
    </source>
</reference>
<organism evidence="2 3">
    <name type="scientific">Deinococcus oregonensis</name>
    <dbReference type="NCBI Taxonomy" id="1805970"/>
    <lineage>
        <taxon>Bacteria</taxon>
        <taxon>Thermotogati</taxon>
        <taxon>Deinococcota</taxon>
        <taxon>Deinococci</taxon>
        <taxon>Deinococcales</taxon>
        <taxon>Deinococcaceae</taxon>
        <taxon>Deinococcus</taxon>
    </lineage>
</organism>
<accession>A0ABV6AUJ0</accession>
<evidence type="ECO:0000313" key="2">
    <source>
        <dbReference type="EMBL" id="MFB9990667.1"/>
    </source>
</evidence>
<dbReference type="Proteomes" id="UP001589733">
    <property type="component" value="Unassembled WGS sequence"/>
</dbReference>
<dbReference type="RefSeq" id="WP_380004818.1">
    <property type="nucleotide sequence ID" value="NZ_JBHLYR010000008.1"/>
</dbReference>
<feature type="chain" id="PRO_5047066390" evidence="1">
    <location>
        <begin position="21"/>
        <end position="560"/>
    </location>
</feature>